<dbReference type="Proteomes" id="UP000294901">
    <property type="component" value="Unassembled WGS sequence"/>
</dbReference>
<keyword evidence="3" id="KW-1185">Reference proteome</keyword>
<organism evidence="2 3">
    <name type="scientific">Paractinoplanes brasiliensis</name>
    <dbReference type="NCBI Taxonomy" id="52695"/>
    <lineage>
        <taxon>Bacteria</taxon>
        <taxon>Bacillati</taxon>
        <taxon>Actinomycetota</taxon>
        <taxon>Actinomycetes</taxon>
        <taxon>Micromonosporales</taxon>
        <taxon>Micromonosporaceae</taxon>
        <taxon>Paractinoplanes</taxon>
    </lineage>
</organism>
<name>A0A4R6JAA4_9ACTN</name>
<sequence>MPSGGVGHVVELTPEQQEQLRQLLEQELRDALKSHEPAAAAEVLAERRRALEQLAGGTEHDPQDPLDQGLEGDGIVEQH</sequence>
<protein>
    <submittedName>
        <fullName evidence="2">Uncharacterized protein</fullName>
    </submittedName>
</protein>
<proteinExistence type="predicted"/>
<gene>
    <name evidence="2" type="ORF">C8E87_8082</name>
</gene>
<accession>A0A4R6JAA4</accession>
<feature type="region of interest" description="Disordered" evidence="1">
    <location>
        <begin position="51"/>
        <end position="79"/>
    </location>
</feature>
<dbReference type="AlphaFoldDB" id="A0A4R6JAA4"/>
<evidence type="ECO:0000256" key="1">
    <source>
        <dbReference type="SAM" id="MobiDB-lite"/>
    </source>
</evidence>
<evidence type="ECO:0000313" key="3">
    <source>
        <dbReference type="Proteomes" id="UP000294901"/>
    </source>
</evidence>
<comment type="caution">
    <text evidence="2">The sequence shown here is derived from an EMBL/GenBank/DDBJ whole genome shotgun (WGS) entry which is preliminary data.</text>
</comment>
<evidence type="ECO:0000313" key="2">
    <source>
        <dbReference type="EMBL" id="TDO32613.1"/>
    </source>
</evidence>
<reference evidence="2 3" key="1">
    <citation type="submission" date="2019-03" db="EMBL/GenBank/DDBJ databases">
        <title>Sequencing the genomes of 1000 actinobacteria strains.</title>
        <authorList>
            <person name="Klenk H.-P."/>
        </authorList>
    </citation>
    <scope>NUCLEOTIDE SEQUENCE [LARGE SCALE GENOMIC DNA]</scope>
    <source>
        <strain evidence="2 3">DSM 43805</strain>
    </source>
</reference>
<dbReference type="EMBL" id="SNWR01000002">
    <property type="protein sequence ID" value="TDO32613.1"/>
    <property type="molecule type" value="Genomic_DNA"/>
</dbReference>
<dbReference type="RefSeq" id="WP_133878562.1">
    <property type="nucleotide sequence ID" value="NZ_BOMD01000032.1"/>
</dbReference>